<reference evidence="4" key="1">
    <citation type="submission" date="2016-01" db="EMBL/GenBank/DDBJ databases">
        <title>Draft genome of Chromobacterium sp. F49.</title>
        <authorList>
            <person name="Hong K.W."/>
        </authorList>
    </citation>
    <scope>NUCLEOTIDE SEQUENCE [LARGE SCALE GENOMIC DNA]</scope>
    <source>
        <strain evidence="4">M63</strain>
    </source>
</reference>
<dbReference type="RefSeq" id="WP_063181338.1">
    <property type="nucleotide sequence ID" value="NZ_LQRA01000052.1"/>
</dbReference>
<dbReference type="Pfam" id="PF00534">
    <property type="entry name" value="Glycos_transf_1"/>
    <property type="match status" value="1"/>
</dbReference>
<comment type="caution">
    <text evidence="3">The sequence shown here is derived from an EMBL/GenBank/DDBJ whole genome shotgun (WGS) entry which is preliminary data.</text>
</comment>
<keyword evidence="4" id="KW-1185">Reference proteome</keyword>
<dbReference type="STRING" id="1007103.GCA_000213315_04330"/>
<sequence>MSILRILATGMGWPVYQPGGLNTYFRSICEKLSEIHDLEAMVSSPEQPVHQGIKIIQATQPHKMMLMRQWAFRKKATAIMNSRPIDVLYTHFSPYALGPALEAKKRNIPVVMSFHGPWANELGVEKLDLVNRLRNSVARKIEMSTYRLGDRFIVLSQFFKDILHESYGIPLDKIEIVPGATNIDNFKPASDRQKTRAELNIPSDRFVVLTVRRLVKRMGLLNLLEAWKTVVLEEPNSLLLIGGRGPLADELKEKIREYGLEDHVRLLGYVPEDQLPLYYQSSDLFVVPTQALEGFGLITIEALASGVPVVATPIGGNKEILTPFDSRFLFKDTSADAIAEGLVRLYRERETWPTSEVCRDFVLSKYTWSHAANHVNEVLLRTAGEQNDIMKRMCIS</sequence>
<dbReference type="SUPFAM" id="SSF53756">
    <property type="entry name" value="UDP-Glycosyltransferase/glycogen phosphorylase"/>
    <property type="match status" value="1"/>
</dbReference>
<accession>A0A163Y6A4</accession>
<dbReference type="CDD" id="cd03801">
    <property type="entry name" value="GT4_PimA-like"/>
    <property type="match status" value="1"/>
</dbReference>
<feature type="domain" description="Glycosyl transferase family 1" evidence="1">
    <location>
        <begin position="191"/>
        <end position="350"/>
    </location>
</feature>
<dbReference type="InterPro" id="IPR028098">
    <property type="entry name" value="Glyco_trans_4-like_N"/>
</dbReference>
<gene>
    <name evidence="3" type="ORF">AV654_15850</name>
</gene>
<dbReference type="Gene3D" id="3.40.50.2000">
    <property type="entry name" value="Glycogen Phosphorylase B"/>
    <property type="match status" value="2"/>
</dbReference>
<organism evidence="3 4">
    <name type="scientific">Paenibacillus elgii</name>
    <dbReference type="NCBI Taxonomy" id="189691"/>
    <lineage>
        <taxon>Bacteria</taxon>
        <taxon>Bacillati</taxon>
        <taxon>Bacillota</taxon>
        <taxon>Bacilli</taxon>
        <taxon>Bacillales</taxon>
        <taxon>Paenibacillaceae</taxon>
        <taxon>Paenibacillus</taxon>
    </lineage>
</organism>
<dbReference type="InterPro" id="IPR001296">
    <property type="entry name" value="Glyco_trans_1"/>
</dbReference>
<dbReference type="PANTHER" id="PTHR45947">
    <property type="entry name" value="SULFOQUINOVOSYL TRANSFERASE SQD2"/>
    <property type="match status" value="1"/>
</dbReference>
<evidence type="ECO:0000259" key="2">
    <source>
        <dbReference type="Pfam" id="PF13439"/>
    </source>
</evidence>
<feature type="domain" description="Glycosyltransferase subfamily 4-like N-terminal" evidence="2">
    <location>
        <begin position="18"/>
        <end position="184"/>
    </location>
</feature>
<protein>
    <submittedName>
        <fullName evidence="3">Glycosyl transferase</fullName>
    </submittedName>
</protein>
<proteinExistence type="predicted"/>
<dbReference type="InterPro" id="IPR050194">
    <property type="entry name" value="Glycosyltransferase_grp1"/>
</dbReference>
<dbReference type="EMBL" id="LQRA01000052">
    <property type="protein sequence ID" value="KZE78960.1"/>
    <property type="molecule type" value="Genomic_DNA"/>
</dbReference>
<dbReference type="GO" id="GO:0016757">
    <property type="term" value="F:glycosyltransferase activity"/>
    <property type="evidence" value="ECO:0007669"/>
    <property type="project" value="InterPro"/>
</dbReference>
<name>A0A163Y6A4_9BACL</name>
<dbReference type="Pfam" id="PF13439">
    <property type="entry name" value="Glyco_transf_4"/>
    <property type="match status" value="1"/>
</dbReference>
<evidence type="ECO:0000313" key="3">
    <source>
        <dbReference type="EMBL" id="KZE78960.1"/>
    </source>
</evidence>
<dbReference type="eggNOG" id="COG0438">
    <property type="taxonomic scope" value="Bacteria"/>
</dbReference>
<keyword evidence="3" id="KW-0808">Transferase</keyword>
<evidence type="ECO:0000259" key="1">
    <source>
        <dbReference type="Pfam" id="PF00534"/>
    </source>
</evidence>
<dbReference type="PANTHER" id="PTHR45947:SF3">
    <property type="entry name" value="SULFOQUINOVOSYL TRANSFERASE SQD2"/>
    <property type="match status" value="1"/>
</dbReference>
<dbReference type="AlphaFoldDB" id="A0A163Y6A4"/>
<dbReference type="Proteomes" id="UP000076563">
    <property type="component" value="Unassembled WGS sequence"/>
</dbReference>
<evidence type="ECO:0000313" key="4">
    <source>
        <dbReference type="Proteomes" id="UP000076563"/>
    </source>
</evidence>